<dbReference type="EMBL" id="ML976109">
    <property type="protein sequence ID" value="KAF1938280.1"/>
    <property type="molecule type" value="Genomic_DNA"/>
</dbReference>
<sequence length="210" mass="23846">MFKPLASAYSSELTAYLHRSQGLIPINKGNFFPLFWKAWITSFRSELVRKSFEATGVVPANADIILKRFNNHTSNGDESSSSEPQGDGSSWKQLRHLIDNAMKDKAEKPSQKLSAAMHSLQVQNELLHHKIDGLRSALTTKKKHQKKSKPLDLQQRKEYHSGGVCWSPRKVREARARESVKQKEKEAEKLYKAESKQLKAAAALYKKKMA</sequence>
<accession>A0A6A5SEX0</accession>
<gene>
    <name evidence="2" type="ORF">EJ02DRAFT_474070</name>
</gene>
<protein>
    <submittedName>
        <fullName evidence="2">Uncharacterized protein</fullName>
    </submittedName>
</protein>
<evidence type="ECO:0000313" key="2">
    <source>
        <dbReference type="EMBL" id="KAF1938280.1"/>
    </source>
</evidence>
<feature type="region of interest" description="Disordered" evidence="1">
    <location>
        <begin position="71"/>
        <end position="90"/>
    </location>
</feature>
<feature type="non-terminal residue" evidence="2">
    <location>
        <position position="210"/>
    </location>
</feature>
<dbReference type="AlphaFoldDB" id="A0A6A5SEX0"/>
<feature type="compositionally biased region" description="Low complexity" evidence="1">
    <location>
        <begin position="76"/>
        <end position="90"/>
    </location>
</feature>
<evidence type="ECO:0000313" key="3">
    <source>
        <dbReference type="Proteomes" id="UP000800038"/>
    </source>
</evidence>
<proteinExistence type="predicted"/>
<dbReference type="OrthoDB" id="3795213at2759"/>
<keyword evidence="3" id="KW-1185">Reference proteome</keyword>
<reference evidence="2" key="1">
    <citation type="journal article" date="2020" name="Stud. Mycol.">
        <title>101 Dothideomycetes genomes: a test case for predicting lifestyles and emergence of pathogens.</title>
        <authorList>
            <person name="Haridas S."/>
            <person name="Albert R."/>
            <person name="Binder M."/>
            <person name="Bloem J."/>
            <person name="Labutti K."/>
            <person name="Salamov A."/>
            <person name="Andreopoulos B."/>
            <person name="Baker S."/>
            <person name="Barry K."/>
            <person name="Bills G."/>
            <person name="Bluhm B."/>
            <person name="Cannon C."/>
            <person name="Castanera R."/>
            <person name="Culley D."/>
            <person name="Daum C."/>
            <person name="Ezra D."/>
            <person name="Gonzalez J."/>
            <person name="Henrissat B."/>
            <person name="Kuo A."/>
            <person name="Liang C."/>
            <person name="Lipzen A."/>
            <person name="Lutzoni F."/>
            <person name="Magnuson J."/>
            <person name="Mondo S."/>
            <person name="Nolan M."/>
            <person name="Ohm R."/>
            <person name="Pangilinan J."/>
            <person name="Park H.-J."/>
            <person name="Ramirez L."/>
            <person name="Alfaro M."/>
            <person name="Sun H."/>
            <person name="Tritt A."/>
            <person name="Yoshinaga Y."/>
            <person name="Zwiers L.-H."/>
            <person name="Turgeon B."/>
            <person name="Goodwin S."/>
            <person name="Spatafora J."/>
            <person name="Crous P."/>
            <person name="Grigoriev I."/>
        </authorList>
    </citation>
    <scope>NUCLEOTIDE SEQUENCE</scope>
    <source>
        <strain evidence="2">CBS 161.51</strain>
    </source>
</reference>
<name>A0A6A5SEX0_9PLEO</name>
<evidence type="ECO:0000256" key="1">
    <source>
        <dbReference type="SAM" id="MobiDB-lite"/>
    </source>
</evidence>
<organism evidence="2 3">
    <name type="scientific">Clathrospora elynae</name>
    <dbReference type="NCBI Taxonomy" id="706981"/>
    <lineage>
        <taxon>Eukaryota</taxon>
        <taxon>Fungi</taxon>
        <taxon>Dikarya</taxon>
        <taxon>Ascomycota</taxon>
        <taxon>Pezizomycotina</taxon>
        <taxon>Dothideomycetes</taxon>
        <taxon>Pleosporomycetidae</taxon>
        <taxon>Pleosporales</taxon>
        <taxon>Diademaceae</taxon>
        <taxon>Clathrospora</taxon>
    </lineage>
</organism>
<dbReference type="Proteomes" id="UP000800038">
    <property type="component" value="Unassembled WGS sequence"/>
</dbReference>